<reference evidence="4" key="1">
    <citation type="journal article" date="2013" name="Nature">
        <title>Pan genome of the phytoplankton Emiliania underpins its global distribution.</title>
        <authorList>
            <person name="Read B.A."/>
            <person name="Kegel J."/>
            <person name="Klute M.J."/>
            <person name="Kuo A."/>
            <person name="Lefebvre S.C."/>
            <person name="Maumus F."/>
            <person name="Mayer C."/>
            <person name="Miller J."/>
            <person name="Monier A."/>
            <person name="Salamov A."/>
            <person name="Young J."/>
            <person name="Aguilar M."/>
            <person name="Claverie J.M."/>
            <person name="Frickenhaus S."/>
            <person name="Gonzalez K."/>
            <person name="Herman E.K."/>
            <person name="Lin Y.C."/>
            <person name="Napier J."/>
            <person name="Ogata H."/>
            <person name="Sarno A.F."/>
            <person name="Shmutz J."/>
            <person name="Schroeder D."/>
            <person name="de Vargas C."/>
            <person name="Verret F."/>
            <person name="von Dassow P."/>
            <person name="Valentin K."/>
            <person name="Van de Peer Y."/>
            <person name="Wheeler G."/>
            <person name="Dacks J.B."/>
            <person name="Delwiche C.F."/>
            <person name="Dyhrman S.T."/>
            <person name="Glockner G."/>
            <person name="John U."/>
            <person name="Richards T."/>
            <person name="Worden A.Z."/>
            <person name="Zhang X."/>
            <person name="Grigoriev I.V."/>
            <person name="Allen A.E."/>
            <person name="Bidle K."/>
            <person name="Borodovsky M."/>
            <person name="Bowler C."/>
            <person name="Brownlee C."/>
            <person name="Cock J.M."/>
            <person name="Elias M."/>
            <person name="Gladyshev V.N."/>
            <person name="Groth M."/>
            <person name="Guda C."/>
            <person name="Hadaegh A."/>
            <person name="Iglesias-Rodriguez M.D."/>
            <person name="Jenkins J."/>
            <person name="Jones B.M."/>
            <person name="Lawson T."/>
            <person name="Leese F."/>
            <person name="Lindquist E."/>
            <person name="Lobanov A."/>
            <person name="Lomsadze A."/>
            <person name="Malik S.B."/>
            <person name="Marsh M.E."/>
            <person name="Mackinder L."/>
            <person name="Mock T."/>
            <person name="Mueller-Roeber B."/>
            <person name="Pagarete A."/>
            <person name="Parker M."/>
            <person name="Probert I."/>
            <person name="Quesneville H."/>
            <person name="Raines C."/>
            <person name="Rensing S.A."/>
            <person name="Riano-Pachon D.M."/>
            <person name="Richier S."/>
            <person name="Rokitta S."/>
            <person name="Shiraiwa Y."/>
            <person name="Soanes D.M."/>
            <person name="van der Giezen M."/>
            <person name="Wahlund T.M."/>
            <person name="Williams B."/>
            <person name="Wilson W."/>
            <person name="Wolfe G."/>
            <person name="Wurch L.L."/>
        </authorList>
    </citation>
    <scope>NUCLEOTIDE SEQUENCE</scope>
</reference>
<dbReference type="Proteomes" id="UP000013827">
    <property type="component" value="Unassembled WGS sequence"/>
</dbReference>
<feature type="region of interest" description="Disordered" evidence="1">
    <location>
        <begin position="111"/>
        <end position="164"/>
    </location>
</feature>
<dbReference type="GeneID" id="17278932"/>
<dbReference type="KEGG" id="ehx:EMIHUDRAFT_229391"/>
<organism evidence="3 4">
    <name type="scientific">Emiliania huxleyi (strain CCMP1516)</name>
    <dbReference type="NCBI Taxonomy" id="280463"/>
    <lineage>
        <taxon>Eukaryota</taxon>
        <taxon>Haptista</taxon>
        <taxon>Haptophyta</taxon>
        <taxon>Prymnesiophyceae</taxon>
        <taxon>Isochrysidales</taxon>
        <taxon>Noelaerhabdaceae</taxon>
        <taxon>Emiliania</taxon>
    </lineage>
</organism>
<dbReference type="RefSeq" id="XP_005786091.1">
    <property type="nucleotide sequence ID" value="XM_005786034.1"/>
</dbReference>
<sequence>MHPATPAAFLALMALALFACCLRYCRRPRSIERQTMIGRAAARSDGRPRRATPPRRAHRLAGSGTGSGSSKQLFDTAFESALRSGGLGGWPKPLRIAQGQHQLQEQLQDRGSFDSFGEDGGGDETPRTGGGAFDSAAPHAAGAGAALRPEHRSGGRRRGGADDHALIEISPYDNTSGVGVHRSDSVESRLSDEASSSASTVCSACPLTASGASAAGSSASSRSTRRAFAGSAALEIDTESFTLESWLVE</sequence>
<proteinExistence type="predicted"/>
<reference evidence="3" key="2">
    <citation type="submission" date="2024-10" db="UniProtKB">
        <authorList>
            <consortium name="EnsemblProtists"/>
        </authorList>
    </citation>
    <scope>IDENTIFICATION</scope>
</reference>
<feature type="region of interest" description="Disordered" evidence="1">
    <location>
        <begin position="177"/>
        <end position="197"/>
    </location>
</feature>
<evidence type="ECO:0000313" key="4">
    <source>
        <dbReference type="Proteomes" id="UP000013827"/>
    </source>
</evidence>
<evidence type="ECO:0000256" key="2">
    <source>
        <dbReference type="SAM" id="SignalP"/>
    </source>
</evidence>
<keyword evidence="4" id="KW-1185">Reference proteome</keyword>
<feature type="compositionally biased region" description="Basic and acidic residues" evidence="1">
    <location>
        <begin position="181"/>
        <end position="192"/>
    </location>
</feature>
<feature type="region of interest" description="Disordered" evidence="1">
    <location>
        <begin position="36"/>
        <end position="71"/>
    </location>
</feature>
<evidence type="ECO:0000256" key="1">
    <source>
        <dbReference type="SAM" id="MobiDB-lite"/>
    </source>
</evidence>
<feature type="chain" id="PRO_5044291768" evidence="2">
    <location>
        <begin position="22"/>
        <end position="249"/>
    </location>
</feature>
<dbReference type="EnsemblProtists" id="EOD33662">
    <property type="protein sequence ID" value="EOD33662"/>
    <property type="gene ID" value="EMIHUDRAFT_229391"/>
</dbReference>
<feature type="signal peptide" evidence="2">
    <location>
        <begin position="1"/>
        <end position="21"/>
    </location>
</feature>
<evidence type="ECO:0000313" key="3">
    <source>
        <dbReference type="EnsemblProtists" id="EOD33662"/>
    </source>
</evidence>
<protein>
    <submittedName>
        <fullName evidence="3">Uncharacterized protein</fullName>
    </submittedName>
</protein>
<keyword evidence="2" id="KW-0732">Signal</keyword>
<feature type="compositionally biased region" description="Basic residues" evidence="1">
    <location>
        <begin position="49"/>
        <end position="59"/>
    </location>
</feature>
<dbReference type="PaxDb" id="2903-EOD33662"/>
<dbReference type="HOGENOM" id="CLU_1117461_0_0_1"/>
<feature type="compositionally biased region" description="Low complexity" evidence="1">
    <location>
        <begin position="133"/>
        <end position="146"/>
    </location>
</feature>
<name>A0A0D3KD27_EMIH1</name>
<dbReference type="AlphaFoldDB" id="A0A0D3KD27"/>
<feature type="compositionally biased region" description="Basic and acidic residues" evidence="1">
    <location>
        <begin position="148"/>
        <end position="164"/>
    </location>
</feature>
<accession>A0A0D3KD27</accession>